<name>A0A381L5N0_BLUGR</name>
<evidence type="ECO:0000313" key="1">
    <source>
        <dbReference type="EMBL" id="SUZ09193.1"/>
    </source>
</evidence>
<gene>
    <name evidence="1" type="ORF">BGT96224V2_LOCUS2344</name>
</gene>
<accession>A0A381L5N0</accession>
<reference evidence="1" key="1">
    <citation type="submission" date="2018-07" db="EMBL/GenBank/DDBJ databases">
        <authorList>
            <person name="Quirk P.G."/>
            <person name="Krulwich T.A."/>
        </authorList>
    </citation>
    <scope>NUCLEOTIDE SEQUENCE</scope>
    <source>
        <strain evidence="1">96224</strain>
    </source>
</reference>
<organism evidence="1">
    <name type="scientific">Blumeria graminis f. sp. tritici 96224</name>
    <dbReference type="NCBI Taxonomy" id="1268274"/>
    <lineage>
        <taxon>Eukaryota</taxon>
        <taxon>Fungi</taxon>
        <taxon>Dikarya</taxon>
        <taxon>Ascomycota</taxon>
        <taxon>Pezizomycotina</taxon>
        <taxon>Leotiomycetes</taxon>
        <taxon>Erysiphales</taxon>
        <taxon>Erysiphaceae</taxon>
        <taxon>Blumeria</taxon>
    </lineage>
</organism>
<dbReference type="EMBL" id="UIGY01000044">
    <property type="protein sequence ID" value="SUZ09193.1"/>
    <property type="molecule type" value="Genomic_DNA"/>
</dbReference>
<proteinExistence type="predicted"/>
<dbReference type="AlphaFoldDB" id="A0A381L5N0"/>
<protein>
    <submittedName>
        <fullName evidence="1">Bgt-20211</fullName>
    </submittedName>
</protein>
<sequence>MSLEKPASDTKVRKHLTRDQCIEVRTLRRHGLTLQKIANELGFTIRDPHQN</sequence>